<reference evidence="2" key="1">
    <citation type="journal article" date="2012" name="Nat. Commun.">
        <title>The genome of Prunus mume.</title>
        <authorList>
            <person name="Zhang Q."/>
            <person name="Chen W."/>
            <person name="Sun L."/>
            <person name="Zhao F."/>
            <person name="Huang B."/>
            <person name="Yang W."/>
            <person name="Tao Y."/>
            <person name="Wang J."/>
            <person name="Yuan Z."/>
            <person name="Fan G."/>
            <person name="Xing Z."/>
            <person name="Han C."/>
            <person name="Pan H."/>
            <person name="Zhong X."/>
            <person name="Shi W."/>
            <person name="Liang X."/>
            <person name="Du D."/>
            <person name="Sun F."/>
            <person name="Xu Z."/>
            <person name="Hao R."/>
            <person name="Lv T."/>
            <person name="Lv Y."/>
            <person name="Zheng Z."/>
            <person name="Sun M."/>
            <person name="Luo L."/>
            <person name="Cai M."/>
            <person name="Gao Y."/>
            <person name="Wang J."/>
            <person name="Yin Y."/>
            <person name="Xu X."/>
            <person name="Cheng T."/>
            <person name="Wang J."/>
        </authorList>
    </citation>
    <scope>NUCLEOTIDE SEQUENCE [LARGE SCALE GENOMIC DNA]</scope>
</reference>
<reference evidence="3" key="2">
    <citation type="submission" date="2025-08" db="UniProtKB">
        <authorList>
            <consortium name="RefSeq"/>
        </authorList>
    </citation>
    <scope>IDENTIFICATION</scope>
</reference>
<dbReference type="PANTHER" id="PTHR48473">
    <property type="entry name" value="TIR DOMAIN-CONTAINING PROTEIN"/>
    <property type="match status" value="1"/>
</dbReference>
<gene>
    <name evidence="3" type="primary">LOC103323468</name>
</gene>
<proteinExistence type="predicted"/>
<evidence type="ECO:0000313" key="2">
    <source>
        <dbReference type="Proteomes" id="UP000694861"/>
    </source>
</evidence>
<keyword evidence="2" id="KW-1185">Reference proteome</keyword>
<sequence length="215" mass="25765">MLWWFYHPPPSQHTPFGTLPDIYGLVAGISQCICSIVQYGYCLRHADSPFKASLLPAIFLICLVGSRLSNNRMNANTSSTEETSLHPIPEYYAPTNIPFLDNQEVEVEGNIEQQEQEQEREQELERLLQSLEQLRRERERLLQRELDPQELHLRQQRVQEWEQERVLPGERQREQLRQWWEQQKLRLQSKLDPLEREQLRRVLQRLQEQLETKLK</sequence>
<protein>
    <submittedName>
        <fullName evidence="3">Trichohyalin-like isoform X1</fullName>
    </submittedName>
</protein>
<dbReference type="GeneID" id="103323468"/>
<dbReference type="Proteomes" id="UP000694861">
    <property type="component" value="Linkage group LG2"/>
</dbReference>
<organism evidence="2 3">
    <name type="scientific">Prunus mume</name>
    <name type="common">Japanese apricot</name>
    <name type="synonym">Armeniaca mume</name>
    <dbReference type="NCBI Taxonomy" id="102107"/>
    <lineage>
        <taxon>Eukaryota</taxon>
        <taxon>Viridiplantae</taxon>
        <taxon>Streptophyta</taxon>
        <taxon>Embryophyta</taxon>
        <taxon>Tracheophyta</taxon>
        <taxon>Spermatophyta</taxon>
        <taxon>Magnoliopsida</taxon>
        <taxon>eudicotyledons</taxon>
        <taxon>Gunneridae</taxon>
        <taxon>Pentapetalae</taxon>
        <taxon>rosids</taxon>
        <taxon>fabids</taxon>
        <taxon>Rosales</taxon>
        <taxon>Rosaceae</taxon>
        <taxon>Amygdaloideae</taxon>
        <taxon>Amygdaleae</taxon>
        <taxon>Prunus</taxon>
    </lineage>
</organism>
<accession>A0ABM0NEQ7</accession>
<evidence type="ECO:0000313" key="3">
    <source>
        <dbReference type="RefSeq" id="XP_008223685.1"/>
    </source>
</evidence>
<dbReference type="PANTHER" id="PTHR48473:SF1">
    <property type="entry name" value="TIR DOMAIN-CONTAINING PROTEIN"/>
    <property type="match status" value="1"/>
</dbReference>
<feature type="coiled-coil region" evidence="1">
    <location>
        <begin position="104"/>
        <end position="144"/>
    </location>
</feature>
<evidence type="ECO:0000256" key="1">
    <source>
        <dbReference type="SAM" id="Coils"/>
    </source>
</evidence>
<name>A0ABM0NEQ7_PRUMU</name>
<keyword evidence="1" id="KW-0175">Coiled coil</keyword>
<dbReference type="RefSeq" id="XP_008223685.1">
    <property type="nucleotide sequence ID" value="XM_008225463.2"/>
</dbReference>